<evidence type="ECO:0000256" key="5">
    <source>
        <dbReference type="ARBA" id="ARBA00047175"/>
    </source>
</evidence>
<reference evidence="11 12" key="1">
    <citation type="submission" date="2016-02" db="EMBL/GenBank/DDBJ databases">
        <authorList>
            <person name="Wen L."/>
            <person name="He K."/>
            <person name="Yang H."/>
        </authorList>
    </citation>
    <scope>NUCLEOTIDE SEQUENCE [LARGE SCALE GENOMIC DNA]</scope>
    <source>
        <strain evidence="11 12">CD11_3</strain>
    </source>
</reference>
<dbReference type="InterPro" id="IPR015422">
    <property type="entry name" value="PyrdxlP-dep_Trfase_small"/>
</dbReference>
<dbReference type="GO" id="GO:0071269">
    <property type="term" value="P:L-homocysteine biosynthetic process"/>
    <property type="evidence" value="ECO:0007669"/>
    <property type="project" value="TreeGrafter"/>
</dbReference>
<dbReference type="PIRSF" id="PIRSF001434">
    <property type="entry name" value="CGS"/>
    <property type="match status" value="1"/>
</dbReference>
<dbReference type="Gene3D" id="3.40.640.10">
    <property type="entry name" value="Type I PLP-dependent aspartate aminotransferase-like (Major domain)"/>
    <property type="match status" value="1"/>
</dbReference>
<dbReference type="EMBL" id="LSTV01000001">
    <property type="protein sequence ID" value="OAH51427.1"/>
    <property type="molecule type" value="Genomic_DNA"/>
</dbReference>
<keyword evidence="4 9" id="KW-0663">Pyridoxal phosphate</keyword>
<dbReference type="GO" id="GO:0030170">
    <property type="term" value="F:pyridoxal phosphate binding"/>
    <property type="evidence" value="ECO:0007669"/>
    <property type="project" value="InterPro"/>
</dbReference>
<comment type="catalytic activity">
    <reaction evidence="7">
        <text>L-homocysteine + H2O = 2-oxobutanoate + hydrogen sulfide + NH4(+) + H(+)</text>
        <dbReference type="Rhea" id="RHEA:14501"/>
        <dbReference type="ChEBI" id="CHEBI:15377"/>
        <dbReference type="ChEBI" id="CHEBI:15378"/>
        <dbReference type="ChEBI" id="CHEBI:16763"/>
        <dbReference type="ChEBI" id="CHEBI:28938"/>
        <dbReference type="ChEBI" id="CHEBI:29919"/>
        <dbReference type="ChEBI" id="CHEBI:58199"/>
        <dbReference type="EC" id="4.4.1.2"/>
    </reaction>
    <physiologicalReaction direction="left-to-right" evidence="7">
        <dbReference type="Rhea" id="RHEA:14502"/>
    </physiologicalReaction>
</comment>
<dbReference type="InterPro" id="IPR015421">
    <property type="entry name" value="PyrdxlP-dep_Trfase_major"/>
</dbReference>
<evidence type="ECO:0000256" key="8">
    <source>
        <dbReference type="ARBA" id="ARBA00052699"/>
    </source>
</evidence>
<dbReference type="Gene3D" id="3.90.1150.10">
    <property type="entry name" value="Aspartate Aminotransferase, domain 1"/>
    <property type="match status" value="1"/>
</dbReference>
<keyword evidence="3 11" id="KW-0808">Transferase</keyword>
<dbReference type="GO" id="GO:0019346">
    <property type="term" value="P:transsulfuration"/>
    <property type="evidence" value="ECO:0007669"/>
    <property type="project" value="InterPro"/>
</dbReference>
<gene>
    <name evidence="11" type="ORF">AYL44_03985</name>
</gene>
<sequence length="438" mass="45670">MTERTTGGFTTRQVHVGTDAAPATPRALPIHLTAGFTFDSFDDAAAHFDAGDGYGYTRTGNPTVDAVERKLASLEGGAEAVLLASGQAALAVALLGLVSAGSHIVSSTHIYQGTRGLLVDNLARLGIETTFVDDIHDPDAWRRAIRPKTRVLLGESIANARNDVLDIAAVAAIGDAAGIPLIVDNTFATPYLLRPLEHGAAIVVHSASKFLAGQGAVLGGVIVDDGRFDASRSGHLFPHLVDSGAGTPSVWERYGGRARIAHLRESVAPRYGPTPSPLTAFLIGQGIETLSLRVQRQSENALAVAGWLADRPEVASVDYAGLASHPTHDLAQNSLRGGYGSVFTVTLRGGLPAARAFVEAVSVITHMTHLGDVRSLVLHPATTSHARRSPAERAALGVHPGTLRLSIGIEDLDDLLADLNQALAAASSAVRDDAAVLA</sequence>
<accession>A0A177KED0</accession>
<dbReference type="AlphaFoldDB" id="A0A177KED0"/>
<dbReference type="GO" id="GO:0005737">
    <property type="term" value="C:cytoplasm"/>
    <property type="evidence" value="ECO:0007669"/>
    <property type="project" value="TreeGrafter"/>
</dbReference>
<name>A0A177KED0_9MICO</name>
<dbReference type="RefSeq" id="WP_064001935.1">
    <property type="nucleotide sequence ID" value="NZ_LSTV01000001.1"/>
</dbReference>
<comment type="similarity">
    <text evidence="2 10">Belongs to the trans-sulfuration enzymes family.</text>
</comment>
<dbReference type="InterPro" id="IPR000277">
    <property type="entry name" value="Cys/Met-Metab_PyrdxlP-dep_enz"/>
</dbReference>
<dbReference type="EC" id="4.4.1.2" evidence="5"/>
<dbReference type="OrthoDB" id="9780685at2"/>
<dbReference type="GO" id="GO:0004124">
    <property type="term" value="F:cysteine synthase activity"/>
    <property type="evidence" value="ECO:0007669"/>
    <property type="project" value="TreeGrafter"/>
</dbReference>
<evidence type="ECO:0000256" key="7">
    <source>
        <dbReference type="ARBA" id="ARBA00048780"/>
    </source>
</evidence>
<comment type="cofactor">
    <cofactor evidence="1 10">
        <name>pyridoxal 5'-phosphate</name>
        <dbReference type="ChEBI" id="CHEBI:597326"/>
    </cofactor>
</comment>
<dbReference type="GO" id="GO:0003961">
    <property type="term" value="F:O-acetylhomoserine aminocarboxypropyltransferase activity"/>
    <property type="evidence" value="ECO:0007669"/>
    <property type="project" value="TreeGrafter"/>
</dbReference>
<dbReference type="GO" id="GO:0006535">
    <property type="term" value="P:cysteine biosynthetic process from serine"/>
    <property type="evidence" value="ECO:0007669"/>
    <property type="project" value="TreeGrafter"/>
</dbReference>
<evidence type="ECO:0000256" key="2">
    <source>
        <dbReference type="ARBA" id="ARBA00009077"/>
    </source>
</evidence>
<dbReference type="Pfam" id="PF01053">
    <property type="entry name" value="Cys_Met_Meta_PP"/>
    <property type="match status" value="1"/>
</dbReference>
<dbReference type="GO" id="GO:0047982">
    <property type="term" value="F:homocysteine desulfhydrase activity"/>
    <property type="evidence" value="ECO:0007669"/>
    <property type="project" value="UniProtKB-EC"/>
</dbReference>
<dbReference type="InterPro" id="IPR015424">
    <property type="entry name" value="PyrdxlP-dep_Trfase"/>
</dbReference>
<dbReference type="GO" id="GO:0018826">
    <property type="term" value="F:methionine gamma-lyase activity"/>
    <property type="evidence" value="ECO:0007669"/>
    <property type="project" value="UniProtKB-EC"/>
</dbReference>
<dbReference type="PANTHER" id="PTHR43797:SF2">
    <property type="entry name" value="HOMOCYSTEINE_CYSTEINE SYNTHASE"/>
    <property type="match status" value="1"/>
</dbReference>
<proteinExistence type="inferred from homology"/>
<evidence type="ECO:0000313" key="11">
    <source>
        <dbReference type="EMBL" id="OAH51427.1"/>
    </source>
</evidence>
<dbReference type="InterPro" id="IPR006235">
    <property type="entry name" value="OAc-hSer/O-AcSer_sulfhydrylase"/>
</dbReference>
<comment type="caution">
    <text evidence="11">The sequence shown here is derived from an EMBL/GenBank/DDBJ whole genome shotgun (WGS) entry which is preliminary data.</text>
</comment>
<comment type="catalytic activity">
    <reaction evidence="8">
        <text>L-methionine + H2O = methanethiol + 2-oxobutanoate + NH4(+)</text>
        <dbReference type="Rhea" id="RHEA:23800"/>
        <dbReference type="ChEBI" id="CHEBI:15377"/>
        <dbReference type="ChEBI" id="CHEBI:16007"/>
        <dbReference type="ChEBI" id="CHEBI:16763"/>
        <dbReference type="ChEBI" id="CHEBI:28938"/>
        <dbReference type="ChEBI" id="CHEBI:57844"/>
        <dbReference type="EC" id="4.4.1.11"/>
    </reaction>
    <physiologicalReaction direction="left-to-right" evidence="8">
        <dbReference type="Rhea" id="RHEA:23801"/>
    </physiologicalReaction>
</comment>
<dbReference type="FunFam" id="3.40.640.10:FF:000046">
    <property type="entry name" value="Cystathionine gamma-lyase"/>
    <property type="match status" value="1"/>
</dbReference>
<protein>
    <recommendedName>
        <fullName evidence="5">homocysteine desulfhydrase</fullName>
        <ecNumber evidence="5">4.4.1.2</ecNumber>
    </recommendedName>
    <alternativeName>
        <fullName evidence="6">Homocysteine desulfhydrase</fullName>
    </alternativeName>
</protein>
<evidence type="ECO:0000256" key="4">
    <source>
        <dbReference type="ARBA" id="ARBA00022898"/>
    </source>
</evidence>
<evidence type="ECO:0000256" key="1">
    <source>
        <dbReference type="ARBA" id="ARBA00001933"/>
    </source>
</evidence>
<evidence type="ECO:0000256" key="6">
    <source>
        <dbReference type="ARBA" id="ARBA00047199"/>
    </source>
</evidence>
<dbReference type="PANTHER" id="PTHR43797">
    <property type="entry name" value="HOMOCYSTEINE/CYSTEINE SYNTHASE"/>
    <property type="match status" value="1"/>
</dbReference>
<organism evidence="11 12">
    <name type="scientific">Microbacterium oleivorans</name>
    <dbReference type="NCBI Taxonomy" id="273677"/>
    <lineage>
        <taxon>Bacteria</taxon>
        <taxon>Bacillati</taxon>
        <taxon>Actinomycetota</taxon>
        <taxon>Actinomycetes</taxon>
        <taxon>Micrococcales</taxon>
        <taxon>Microbacteriaceae</taxon>
        <taxon>Microbacterium</taxon>
    </lineage>
</organism>
<feature type="modified residue" description="N6-(pyridoxal phosphate)lysine" evidence="9">
    <location>
        <position position="209"/>
    </location>
</feature>
<dbReference type="Proteomes" id="UP000076998">
    <property type="component" value="Unassembled WGS sequence"/>
</dbReference>
<evidence type="ECO:0000256" key="9">
    <source>
        <dbReference type="PIRSR" id="PIRSR001434-2"/>
    </source>
</evidence>
<evidence type="ECO:0000256" key="3">
    <source>
        <dbReference type="ARBA" id="ARBA00022679"/>
    </source>
</evidence>
<evidence type="ECO:0000313" key="12">
    <source>
        <dbReference type="Proteomes" id="UP000076998"/>
    </source>
</evidence>
<dbReference type="SUPFAM" id="SSF53383">
    <property type="entry name" value="PLP-dependent transferases"/>
    <property type="match status" value="1"/>
</dbReference>
<evidence type="ECO:0000256" key="10">
    <source>
        <dbReference type="RuleBase" id="RU362118"/>
    </source>
</evidence>